<gene>
    <name evidence="3" type="ORF">EDS130_LOCUS42180</name>
    <name evidence="2" type="ORF">XAT740_LOCUS2676</name>
</gene>
<dbReference type="GO" id="GO:0005737">
    <property type="term" value="C:cytoplasm"/>
    <property type="evidence" value="ECO:0007669"/>
    <property type="project" value="TreeGrafter"/>
</dbReference>
<sequence length="413" mass="47396">MISTEFSFNKGENKDTDFRAEVERDLLKPIVVSQLLLHLSSNVKIYNSYGSSECGPVTFYRINFNDLHNMVVVPIGLSPSPDQCYLLDENRLPICEPNIVGEIYFSGPTLFRGYYGNPILTNKYFSTTANNTEKLLYRTGDMAKYDKFQNLVYVTRIDFQVKIRGQRIETGEVESCILDLSNEITNCVAVKSVNDYTGEECLVAYIEQKGSSIDQLKLKNYCRRCLPEYMIPTLFVPLVKIPVTNSGKVDRKSLPRPNFSPLLMQSTRRIEQYEMSEIELETKVHQIWCKVLNFTKVLRNQNFFDIGGNSILAIELYNQYETVFGENKLMQLDISVLFEHPTIAEQVKYLNNKFCHDNESHSMENEIQSLSTSRIQGMLVSRIQYIITTNIPKPSGVNRNHINKSVKNSLSLT</sequence>
<reference evidence="2" key="1">
    <citation type="submission" date="2021-02" db="EMBL/GenBank/DDBJ databases">
        <authorList>
            <person name="Nowell W R."/>
        </authorList>
    </citation>
    <scope>NUCLEOTIDE SEQUENCE</scope>
</reference>
<organism evidence="2 4">
    <name type="scientific">Adineta ricciae</name>
    <name type="common">Rotifer</name>
    <dbReference type="NCBI Taxonomy" id="249248"/>
    <lineage>
        <taxon>Eukaryota</taxon>
        <taxon>Metazoa</taxon>
        <taxon>Spiralia</taxon>
        <taxon>Gnathifera</taxon>
        <taxon>Rotifera</taxon>
        <taxon>Eurotatoria</taxon>
        <taxon>Bdelloidea</taxon>
        <taxon>Adinetida</taxon>
        <taxon>Adinetidae</taxon>
        <taxon>Adineta</taxon>
    </lineage>
</organism>
<dbReference type="PANTHER" id="PTHR45527">
    <property type="entry name" value="NONRIBOSOMAL PEPTIDE SYNTHETASE"/>
    <property type="match status" value="1"/>
</dbReference>
<dbReference type="InterPro" id="IPR009081">
    <property type="entry name" value="PP-bd_ACP"/>
</dbReference>
<dbReference type="Gene3D" id="3.30.300.30">
    <property type="match status" value="1"/>
</dbReference>
<dbReference type="Pfam" id="PF00550">
    <property type="entry name" value="PP-binding"/>
    <property type="match status" value="1"/>
</dbReference>
<keyword evidence="4" id="KW-1185">Reference proteome</keyword>
<dbReference type="AlphaFoldDB" id="A0A813SE04"/>
<dbReference type="InterPro" id="IPR042099">
    <property type="entry name" value="ANL_N_sf"/>
</dbReference>
<dbReference type="GO" id="GO:0044550">
    <property type="term" value="P:secondary metabolite biosynthetic process"/>
    <property type="evidence" value="ECO:0007669"/>
    <property type="project" value="TreeGrafter"/>
</dbReference>
<evidence type="ECO:0000313" key="3">
    <source>
        <dbReference type="EMBL" id="CAF1493659.1"/>
    </source>
</evidence>
<evidence type="ECO:0000259" key="1">
    <source>
        <dbReference type="PROSITE" id="PS50075"/>
    </source>
</evidence>
<dbReference type="InterPro" id="IPR045851">
    <property type="entry name" value="AMP-bd_C_sf"/>
</dbReference>
<evidence type="ECO:0000313" key="2">
    <source>
        <dbReference type="EMBL" id="CAF0794959.1"/>
    </source>
</evidence>
<dbReference type="InterPro" id="IPR000873">
    <property type="entry name" value="AMP-dep_synth/lig_dom"/>
</dbReference>
<dbReference type="SUPFAM" id="SSF47336">
    <property type="entry name" value="ACP-like"/>
    <property type="match status" value="1"/>
</dbReference>
<dbReference type="Proteomes" id="UP000663852">
    <property type="component" value="Unassembled WGS sequence"/>
</dbReference>
<dbReference type="PANTHER" id="PTHR45527:SF1">
    <property type="entry name" value="FATTY ACID SYNTHASE"/>
    <property type="match status" value="1"/>
</dbReference>
<name>A0A813SE04_ADIRI</name>
<dbReference type="Gene3D" id="3.40.50.12780">
    <property type="entry name" value="N-terminal domain of ligase-like"/>
    <property type="match status" value="1"/>
</dbReference>
<evidence type="ECO:0000313" key="4">
    <source>
        <dbReference type="Proteomes" id="UP000663828"/>
    </source>
</evidence>
<dbReference type="OrthoDB" id="416786at2759"/>
<dbReference type="EMBL" id="CAJNOJ010000598">
    <property type="protein sequence ID" value="CAF1493659.1"/>
    <property type="molecule type" value="Genomic_DNA"/>
</dbReference>
<comment type="caution">
    <text evidence="2">The sequence shown here is derived from an EMBL/GenBank/DDBJ whole genome shotgun (WGS) entry which is preliminary data.</text>
</comment>
<dbReference type="SUPFAM" id="SSF56801">
    <property type="entry name" value="Acetyl-CoA synthetase-like"/>
    <property type="match status" value="1"/>
</dbReference>
<dbReference type="GO" id="GO:0043041">
    <property type="term" value="P:amino acid activation for nonribosomal peptide biosynthetic process"/>
    <property type="evidence" value="ECO:0007669"/>
    <property type="project" value="TreeGrafter"/>
</dbReference>
<dbReference type="Pfam" id="PF00501">
    <property type="entry name" value="AMP-binding"/>
    <property type="match status" value="1"/>
</dbReference>
<proteinExistence type="predicted"/>
<dbReference type="Proteomes" id="UP000663828">
    <property type="component" value="Unassembled WGS sequence"/>
</dbReference>
<feature type="domain" description="Carrier" evidence="1">
    <location>
        <begin position="275"/>
        <end position="354"/>
    </location>
</feature>
<accession>A0A813SE04</accession>
<dbReference type="PROSITE" id="PS50075">
    <property type="entry name" value="CARRIER"/>
    <property type="match status" value="1"/>
</dbReference>
<dbReference type="EMBL" id="CAJNOR010000096">
    <property type="protein sequence ID" value="CAF0794959.1"/>
    <property type="molecule type" value="Genomic_DNA"/>
</dbReference>
<protein>
    <recommendedName>
        <fullName evidence="1">Carrier domain-containing protein</fullName>
    </recommendedName>
</protein>
<dbReference type="GO" id="GO:0031177">
    <property type="term" value="F:phosphopantetheine binding"/>
    <property type="evidence" value="ECO:0007669"/>
    <property type="project" value="TreeGrafter"/>
</dbReference>
<dbReference type="InterPro" id="IPR036736">
    <property type="entry name" value="ACP-like_sf"/>
</dbReference>
<dbReference type="Gene3D" id="1.10.1200.10">
    <property type="entry name" value="ACP-like"/>
    <property type="match status" value="1"/>
</dbReference>